<dbReference type="SUPFAM" id="SSF52210">
    <property type="entry name" value="Succinyl-CoA synthetase domains"/>
    <property type="match status" value="2"/>
</dbReference>
<gene>
    <name evidence="2" type="ORF">ACFPGP_02235</name>
</gene>
<proteinExistence type="predicted"/>
<dbReference type="InterPro" id="IPR016181">
    <property type="entry name" value="Acyl_CoA_acyltransferase"/>
</dbReference>
<dbReference type="PROSITE" id="PS51186">
    <property type="entry name" value="GNAT"/>
    <property type="match status" value="1"/>
</dbReference>
<dbReference type="EMBL" id="JBHSKD010000002">
    <property type="protein sequence ID" value="MFC5175473.1"/>
    <property type="molecule type" value="Genomic_DNA"/>
</dbReference>
<dbReference type="SUPFAM" id="SSF55729">
    <property type="entry name" value="Acyl-CoA N-acyltransferases (Nat)"/>
    <property type="match status" value="1"/>
</dbReference>
<dbReference type="InterPro" id="IPR013815">
    <property type="entry name" value="ATP_grasp_subdomain_1"/>
</dbReference>
<evidence type="ECO:0000259" key="1">
    <source>
        <dbReference type="PROSITE" id="PS51186"/>
    </source>
</evidence>
<comment type="caution">
    <text evidence="2">The sequence shown here is derived from an EMBL/GenBank/DDBJ whole genome shotgun (WGS) entry which is preliminary data.</text>
</comment>
<dbReference type="PANTHER" id="PTHR42793">
    <property type="entry name" value="COA BINDING DOMAIN CONTAINING PROTEIN"/>
    <property type="match status" value="1"/>
</dbReference>
<dbReference type="Gene3D" id="3.30.470.20">
    <property type="entry name" value="ATP-grasp fold, B domain"/>
    <property type="match status" value="1"/>
</dbReference>
<name>A0ABW0BDZ2_9ACTN</name>
<feature type="domain" description="N-acetyltransferase" evidence="1">
    <location>
        <begin position="40"/>
        <end position="190"/>
    </location>
</feature>
<dbReference type="Gene3D" id="3.40.50.720">
    <property type="entry name" value="NAD(P)-binding Rossmann-like Domain"/>
    <property type="match status" value="1"/>
</dbReference>
<dbReference type="InterPro" id="IPR016102">
    <property type="entry name" value="Succinyl-CoA_synth-like"/>
</dbReference>
<organism evidence="2 3">
    <name type="scientific">Nocardioides taihuensis</name>
    <dbReference type="NCBI Taxonomy" id="1835606"/>
    <lineage>
        <taxon>Bacteria</taxon>
        <taxon>Bacillati</taxon>
        <taxon>Actinomycetota</taxon>
        <taxon>Actinomycetes</taxon>
        <taxon>Propionibacteriales</taxon>
        <taxon>Nocardioidaceae</taxon>
        <taxon>Nocardioides</taxon>
    </lineage>
</organism>
<dbReference type="Pfam" id="PF00583">
    <property type="entry name" value="Acetyltransf_1"/>
    <property type="match status" value="1"/>
</dbReference>
<dbReference type="CDD" id="cd04301">
    <property type="entry name" value="NAT_SF"/>
    <property type="match status" value="1"/>
</dbReference>
<dbReference type="PANTHER" id="PTHR42793:SF1">
    <property type="entry name" value="PEPTIDYL-LYSINE N-ACETYLTRANSFERASE PATZ"/>
    <property type="match status" value="1"/>
</dbReference>
<dbReference type="SUPFAM" id="SSF56059">
    <property type="entry name" value="Glutathione synthetase ATP-binding domain-like"/>
    <property type="match status" value="1"/>
</dbReference>
<accession>A0ABW0BDZ2</accession>
<dbReference type="EC" id="2.3.1.-" evidence="2"/>
<dbReference type="InterPro" id="IPR036291">
    <property type="entry name" value="NAD(P)-bd_dom_sf"/>
</dbReference>
<dbReference type="SUPFAM" id="SSF51735">
    <property type="entry name" value="NAD(P)-binding Rossmann-fold domains"/>
    <property type="match status" value="1"/>
</dbReference>
<dbReference type="InterPro" id="IPR000182">
    <property type="entry name" value="GNAT_dom"/>
</dbReference>
<dbReference type="GO" id="GO:0016746">
    <property type="term" value="F:acyltransferase activity"/>
    <property type="evidence" value="ECO:0007669"/>
    <property type="project" value="UniProtKB-KW"/>
</dbReference>
<dbReference type="InterPro" id="IPR032875">
    <property type="entry name" value="Succ_CoA_lig_flav_dom"/>
</dbReference>
<sequence>MSTTEGPAADLGGVDGVETLELRQPLPTPADVLLADGTIGRVRVATPDDTEALSALHAGMSPDNLRMRFFSPSRRAAEEYVQHLRRDNGPLALLVERQGRVVALATAEPIEPEVAEVAFVVDDTLHGVGLGSLLLEHLAAAGRALGMRRFVAEVLGENRAMIDVFLDAGFAVRRHAESGTVHVEMDTVASAEAVEAADERECRAETRSLQPLLYPRSVAVAGVRRDGSGVGAAVLRSIVAGGYRGELWAVHPQATEVDGVRATRHLADLPEPVDLVVVAVPARRVVATLRDAADAGVPAAVVISSGFEELGEEGARLQRTMVDLARSRSIRLVGPNCLGLMSNHPDISLDATFSGSVPPPGGLAVASQSGGVGIVLSDVARELGLGVGSFVSLGNKADVSSNDLLAAWRDDPRVTAAALYLESFGNAPKFARFARRFAERKPLLAVLGGRSGAGRRAGLSHTAAAVTPGVGVDALFAQAGVISCHGAEDLAETALLLEEQPLPAGPRLGVLSNAGGMGVLAADVADEHGLVVPELSDRMRARLSRHVLGTAGTGNPVDAGAGCEPRAMAAIADELLRSGEIDALVVVLVATGVSDSVASMRRIAKVRGAHPAIPVVLVPMGGLTPPTHGLAGITTMRSTDAAVRSLARAARYAAWQRLARQAPEPVDPARAERARTVADQLLTASVQAGSRGWLSVREVRELVADYDLAPVGELATDAVAAAGVATEIGYPVAVKAGARDVLHRTDRGLVRVGLGSPVEVAAAVREFEREVGRPHVPVLIQPVARGVEIALGVVRDPEFGPLVMVAAGGTATELWADRVFLLPPISRGDAARAVRSLRVWPLLDGFRGSPRADVASLEKLVVRLGRLAEDVPQIAELDLNPVLVGPRGAVLVDVKIRLTAGRPVDAGIPRQLRGR</sequence>
<reference evidence="3" key="1">
    <citation type="journal article" date="2019" name="Int. J. Syst. Evol. Microbiol.">
        <title>The Global Catalogue of Microorganisms (GCM) 10K type strain sequencing project: providing services to taxonomists for standard genome sequencing and annotation.</title>
        <authorList>
            <consortium name="The Broad Institute Genomics Platform"/>
            <consortium name="The Broad Institute Genome Sequencing Center for Infectious Disease"/>
            <person name="Wu L."/>
            <person name="Ma J."/>
        </authorList>
    </citation>
    <scope>NUCLEOTIDE SEQUENCE [LARGE SCALE GENOMIC DNA]</scope>
    <source>
        <strain evidence="3">DFY41</strain>
    </source>
</reference>
<dbReference type="Proteomes" id="UP001596087">
    <property type="component" value="Unassembled WGS sequence"/>
</dbReference>
<dbReference type="Gene3D" id="3.40.50.261">
    <property type="entry name" value="Succinyl-CoA synthetase domains"/>
    <property type="match status" value="2"/>
</dbReference>
<dbReference type="InterPro" id="IPR003781">
    <property type="entry name" value="CoA-bd"/>
</dbReference>
<evidence type="ECO:0000313" key="3">
    <source>
        <dbReference type="Proteomes" id="UP001596087"/>
    </source>
</evidence>
<protein>
    <submittedName>
        <fullName evidence="2">GNAT family N-acetyltransferase</fullName>
        <ecNumber evidence="2">2.3.1.-</ecNumber>
    </submittedName>
</protein>
<dbReference type="Gene3D" id="3.40.630.30">
    <property type="match status" value="1"/>
</dbReference>
<keyword evidence="3" id="KW-1185">Reference proteome</keyword>
<dbReference type="Pfam" id="PF13549">
    <property type="entry name" value="ATP-grasp_5"/>
    <property type="match status" value="1"/>
</dbReference>
<dbReference type="Pfam" id="PF13607">
    <property type="entry name" value="Succ_CoA_lig"/>
    <property type="match status" value="1"/>
</dbReference>
<dbReference type="SMART" id="SM00881">
    <property type="entry name" value="CoA_binding"/>
    <property type="match status" value="1"/>
</dbReference>
<dbReference type="RefSeq" id="WP_378586281.1">
    <property type="nucleotide sequence ID" value="NZ_JBHSKD010000002.1"/>
</dbReference>
<dbReference type="Gene3D" id="3.30.1490.20">
    <property type="entry name" value="ATP-grasp fold, A domain"/>
    <property type="match status" value="1"/>
</dbReference>
<dbReference type="Pfam" id="PF13380">
    <property type="entry name" value="CoA_binding_2"/>
    <property type="match status" value="1"/>
</dbReference>
<keyword evidence="2" id="KW-0808">Transferase</keyword>
<evidence type="ECO:0000313" key="2">
    <source>
        <dbReference type="EMBL" id="MFC5175473.1"/>
    </source>
</evidence>
<keyword evidence="2" id="KW-0012">Acyltransferase</keyword>